<accession>A0A356LHH9</accession>
<evidence type="ECO:0000313" key="3">
    <source>
        <dbReference type="Proteomes" id="UP000264036"/>
    </source>
</evidence>
<name>A0A356LHH9_9BURK</name>
<proteinExistence type="predicted"/>
<evidence type="ECO:0000313" key="2">
    <source>
        <dbReference type="EMBL" id="HBP30473.1"/>
    </source>
</evidence>
<sequence>MTDTSTNALFIITSATNAPYAGSADQQQAGDPAGNGTSGDRAHGNGQPHATGNQSAQRYDNLLATISSINTHAPGSRIALVEYSAYPLSQPQHDALIEQVDYLMSYAANEQIQGFDRNLGSNQAIAAFSELTCLLWFLQVGQHHDLYKPFKRVFKMSPGIQLVSAPTDTVHFADSAQGRYVFPNATLAANAAGALALQFSNGYWSMDTALVPSFIALLQEMLESMHKLNQQGQAACIESMLYKFIDASKIFYDLKPAVAGHSSR</sequence>
<dbReference type="EMBL" id="DOEK01000029">
    <property type="protein sequence ID" value="HBP30473.1"/>
    <property type="molecule type" value="Genomic_DNA"/>
</dbReference>
<reference evidence="2 3" key="1">
    <citation type="journal article" date="2018" name="Nat. Biotechnol.">
        <title>A standardized bacterial taxonomy based on genome phylogeny substantially revises the tree of life.</title>
        <authorList>
            <person name="Parks D.H."/>
            <person name="Chuvochina M."/>
            <person name="Waite D.W."/>
            <person name="Rinke C."/>
            <person name="Skarshewski A."/>
            <person name="Chaumeil P.A."/>
            <person name="Hugenholtz P."/>
        </authorList>
    </citation>
    <scope>NUCLEOTIDE SEQUENCE [LARGE SCALE GENOMIC DNA]</scope>
    <source>
        <strain evidence="2">UBA10707</strain>
    </source>
</reference>
<gene>
    <name evidence="2" type="ORF">DD666_13775</name>
</gene>
<protein>
    <submittedName>
        <fullName evidence="2">Uncharacterized protein</fullName>
    </submittedName>
</protein>
<comment type="caution">
    <text evidence="2">The sequence shown here is derived from an EMBL/GenBank/DDBJ whole genome shotgun (WGS) entry which is preliminary data.</text>
</comment>
<dbReference type="Proteomes" id="UP000264036">
    <property type="component" value="Unassembled WGS sequence"/>
</dbReference>
<evidence type="ECO:0000256" key="1">
    <source>
        <dbReference type="SAM" id="MobiDB-lite"/>
    </source>
</evidence>
<dbReference type="AlphaFoldDB" id="A0A356LHH9"/>
<feature type="region of interest" description="Disordered" evidence="1">
    <location>
        <begin position="21"/>
        <end position="54"/>
    </location>
</feature>
<organism evidence="2 3">
    <name type="scientific">Advenella kashmirensis</name>
    <dbReference type="NCBI Taxonomy" id="310575"/>
    <lineage>
        <taxon>Bacteria</taxon>
        <taxon>Pseudomonadati</taxon>
        <taxon>Pseudomonadota</taxon>
        <taxon>Betaproteobacteria</taxon>
        <taxon>Burkholderiales</taxon>
        <taxon>Alcaligenaceae</taxon>
    </lineage>
</organism>